<organism evidence="4 5">
    <name type="scientific">Aotus nancymaae</name>
    <name type="common">Ma's night monkey</name>
    <dbReference type="NCBI Taxonomy" id="37293"/>
    <lineage>
        <taxon>Eukaryota</taxon>
        <taxon>Metazoa</taxon>
        <taxon>Chordata</taxon>
        <taxon>Craniata</taxon>
        <taxon>Vertebrata</taxon>
        <taxon>Euteleostomi</taxon>
        <taxon>Mammalia</taxon>
        <taxon>Eutheria</taxon>
        <taxon>Euarchontoglires</taxon>
        <taxon>Primates</taxon>
        <taxon>Haplorrhini</taxon>
        <taxon>Platyrrhini</taxon>
        <taxon>Aotidae</taxon>
        <taxon>Aotus</taxon>
    </lineage>
</organism>
<dbReference type="STRING" id="37293.ENSANAP00000010489"/>
<dbReference type="CTD" id="4246"/>
<dbReference type="PANTHER" id="PTHR14037">
    <property type="entry name" value="MAMMAGLOBIN-RELATED"/>
    <property type="match status" value="1"/>
</dbReference>
<keyword evidence="3" id="KW-0732">Signal</keyword>
<dbReference type="GO" id="GO:0030521">
    <property type="term" value="P:androgen receptor signaling pathway"/>
    <property type="evidence" value="ECO:0007669"/>
    <property type="project" value="Ensembl"/>
</dbReference>
<accession>A0A2K5CP65</accession>
<evidence type="ECO:0000256" key="3">
    <source>
        <dbReference type="SAM" id="SignalP"/>
    </source>
</evidence>
<dbReference type="GeneID" id="105718563"/>
<dbReference type="SUPFAM" id="SSF48201">
    <property type="entry name" value="Uteroglobin-like"/>
    <property type="match status" value="1"/>
</dbReference>
<dbReference type="Proteomes" id="UP000233020">
    <property type="component" value="Unplaced"/>
</dbReference>
<dbReference type="PROSITE" id="PS51311">
    <property type="entry name" value="SCGB"/>
    <property type="match status" value="1"/>
</dbReference>
<dbReference type="OMA" id="DSIWCNM"/>
<comment type="subcellular location">
    <subcellularLocation>
        <location evidence="1">Secreted</location>
    </subcellularLocation>
</comment>
<dbReference type="GO" id="GO:0005615">
    <property type="term" value="C:extracellular space"/>
    <property type="evidence" value="ECO:0007669"/>
    <property type="project" value="Ensembl"/>
</dbReference>
<dbReference type="CDD" id="cd00633">
    <property type="entry name" value="Secretoglobin"/>
    <property type="match status" value="1"/>
</dbReference>
<name>A0A2K5CP65_AOTNA</name>
<evidence type="ECO:0000313" key="4">
    <source>
        <dbReference type="Ensembl" id="ENSANAP00000010489.1"/>
    </source>
</evidence>
<evidence type="ECO:0000313" key="5">
    <source>
        <dbReference type="Proteomes" id="UP000233020"/>
    </source>
</evidence>
<dbReference type="InterPro" id="IPR035960">
    <property type="entry name" value="Secretoglobin_sf"/>
</dbReference>
<dbReference type="Ensembl" id="ENSANAT00000028291.1">
    <property type="protein sequence ID" value="ENSANAP00000010489.1"/>
    <property type="gene ID" value="ENSANAG00000023243.1"/>
</dbReference>
<proteinExistence type="predicted"/>
<dbReference type="InterPro" id="IPR016126">
    <property type="entry name" value="Secretoglobin"/>
</dbReference>
<feature type="signal peptide" evidence="3">
    <location>
        <begin position="1"/>
        <end position="18"/>
    </location>
</feature>
<feature type="chain" id="PRO_5014421540" evidence="3">
    <location>
        <begin position="19"/>
        <end position="95"/>
    </location>
</feature>
<dbReference type="PANTHER" id="PTHR14037:SF4">
    <property type="entry name" value="MAMMAGLOBIN-B"/>
    <property type="match status" value="1"/>
</dbReference>
<dbReference type="KEGG" id="anan:105718563"/>
<keyword evidence="5" id="KW-1185">Reference proteome</keyword>
<dbReference type="Pfam" id="PF01099">
    <property type="entry name" value="Uteroglobin"/>
    <property type="match status" value="1"/>
</dbReference>
<dbReference type="AlphaFoldDB" id="A0A2K5CP65"/>
<sequence length="95" mass="10915">MKLLMVLMLVALPLHCYADSGCKLLEDMVEKTINSDISIPEYKELLQDFIDSDAAAEAMGKFKQCFLSQSRRTLKNFGLMMHTMYDSIWCNIKNN</sequence>
<evidence type="ECO:0000256" key="1">
    <source>
        <dbReference type="ARBA" id="ARBA00004613"/>
    </source>
</evidence>
<keyword evidence="2" id="KW-0964">Secreted</keyword>
<evidence type="ECO:0000256" key="2">
    <source>
        <dbReference type="ARBA" id="ARBA00022525"/>
    </source>
</evidence>
<reference evidence="4" key="2">
    <citation type="submission" date="2025-09" db="UniProtKB">
        <authorList>
            <consortium name="Ensembl"/>
        </authorList>
    </citation>
    <scope>IDENTIFICATION</scope>
</reference>
<reference evidence="4" key="1">
    <citation type="submission" date="2025-08" db="UniProtKB">
        <authorList>
            <consortium name="Ensembl"/>
        </authorList>
    </citation>
    <scope>IDENTIFICATION</scope>
</reference>
<dbReference type="GeneTree" id="ENSGT00390000013802"/>
<protein>
    <submittedName>
        <fullName evidence="4">Secretoglobin family 2A member 1</fullName>
    </submittedName>
</protein>
<dbReference type="OrthoDB" id="9741516at2759"/>
<gene>
    <name evidence="4" type="primary">SCGB2A1</name>
</gene>